<proteinExistence type="predicted"/>
<evidence type="ECO:0000313" key="12">
    <source>
        <dbReference type="Proteomes" id="UP001259832"/>
    </source>
</evidence>
<organism evidence="11 12">
    <name type="scientific">Phytophthora citrophthora</name>
    <dbReference type="NCBI Taxonomy" id="4793"/>
    <lineage>
        <taxon>Eukaryota</taxon>
        <taxon>Sar</taxon>
        <taxon>Stramenopiles</taxon>
        <taxon>Oomycota</taxon>
        <taxon>Peronosporomycetes</taxon>
        <taxon>Peronosporales</taxon>
        <taxon>Peronosporaceae</taxon>
        <taxon>Phytophthora</taxon>
    </lineage>
</organism>
<feature type="compositionally biased region" description="Basic and acidic residues" evidence="10">
    <location>
        <begin position="128"/>
        <end position="148"/>
    </location>
</feature>
<evidence type="ECO:0000256" key="6">
    <source>
        <dbReference type="ARBA" id="ARBA00022838"/>
    </source>
</evidence>
<evidence type="ECO:0000256" key="8">
    <source>
        <dbReference type="ARBA" id="ARBA00023306"/>
    </source>
</evidence>
<feature type="region of interest" description="Disordered" evidence="10">
    <location>
        <begin position="128"/>
        <end position="173"/>
    </location>
</feature>
<keyword evidence="7" id="KW-0539">Nucleus</keyword>
<dbReference type="GO" id="GO:0000444">
    <property type="term" value="C:MIS12/MIND type complex"/>
    <property type="evidence" value="ECO:0007669"/>
    <property type="project" value="InterPro"/>
</dbReference>
<dbReference type="InterPro" id="IPR007128">
    <property type="entry name" value="PMF1/Nnf1"/>
</dbReference>
<comment type="subcellular location">
    <subcellularLocation>
        <location evidence="2">Chromosome</location>
        <location evidence="2">Centromere</location>
        <location evidence="2">Kinetochore</location>
    </subcellularLocation>
    <subcellularLocation>
        <location evidence="1">Nucleus</location>
    </subcellularLocation>
</comment>
<dbReference type="GO" id="GO:0005634">
    <property type="term" value="C:nucleus"/>
    <property type="evidence" value="ECO:0007669"/>
    <property type="project" value="UniProtKB-SubCell"/>
</dbReference>
<feature type="region of interest" description="Disordered" evidence="10">
    <location>
        <begin position="1"/>
        <end position="22"/>
    </location>
</feature>
<feature type="compositionally biased region" description="Basic and acidic residues" evidence="10">
    <location>
        <begin position="162"/>
        <end position="173"/>
    </location>
</feature>
<dbReference type="Pfam" id="PF03980">
    <property type="entry name" value="Nnf1"/>
    <property type="match status" value="1"/>
</dbReference>
<evidence type="ECO:0000256" key="5">
    <source>
        <dbReference type="ARBA" id="ARBA00022776"/>
    </source>
</evidence>
<keyword evidence="6" id="KW-0995">Kinetochore</keyword>
<evidence type="ECO:0000256" key="2">
    <source>
        <dbReference type="ARBA" id="ARBA00004629"/>
    </source>
</evidence>
<evidence type="ECO:0000313" key="11">
    <source>
        <dbReference type="EMBL" id="KAK1943811.1"/>
    </source>
</evidence>
<evidence type="ECO:0000256" key="1">
    <source>
        <dbReference type="ARBA" id="ARBA00004123"/>
    </source>
</evidence>
<evidence type="ECO:0000256" key="10">
    <source>
        <dbReference type="SAM" id="MobiDB-lite"/>
    </source>
</evidence>
<keyword evidence="4" id="KW-0132">Cell division</keyword>
<keyword evidence="8" id="KW-0131">Cell cycle</keyword>
<gene>
    <name evidence="11" type="ORF">P3T76_005207</name>
</gene>
<sequence>MSEEVGMPSSPAPPTAKPRHSVRMKRMQLILQKALDVSVHAASLVDLRACLESECRGDEELLVAFFPPPTPESPEQHNTEEVAAQAVLSLRQKVETLFQWLCETHDVDAELQELEDFIQQAEERKIRQETAQEEKRREEEEKKLQNEGKEEDNDDQQQDASPEARIRAERLRAKQEEQRELEALVEALEAKNKELQKTVEEKRRVATADVQRMQRVAVQLEEVNHLAKDYATAP</sequence>
<protein>
    <submittedName>
        <fullName evidence="11">Uncharacterized protein</fullName>
    </submittedName>
</protein>
<reference evidence="11" key="1">
    <citation type="submission" date="2023-08" db="EMBL/GenBank/DDBJ databases">
        <title>Reference Genome Resource for the Citrus Pathogen Phytophthora citrophthora.</title>
        <authorList>
            <person name="Moller H."/>
            <person name="Coetzee B."/>
            <person name="Rose L.J."/>
            <person name="Van Niekerk J.M."/>
        </authorList>
    </citation>
    <scope>NUCLEOTIDE SEQUENCE</scope>
    <source>
        <strain evidence="11">STE-U-9442</strain>
    </source>
</reference>
<dbReference type="GO" id="GO:0051301">
    <property type="term" value="P:cell division"/>
    <property type="evidence" value="ECO:0007669"/>
    <property type="project" value="UniProtKB-KW"/>
</dbReference>
<evidence type="ECO:0000256" key="7">
    <source>
        <dbReference type="ARBA" id="ARBA00023242"/>
    </source>
</evidence>
<keyword evidence="5" id="KW-0498">Mitosis</keyword>
<name>A0AAD9GSR4_9STRA</name>
<comment type="caution">
    <text evidence="11">The sequence shown here is derived from an EMBL/GenBank/DDBJ whole genome shotgun (WGS) entry which is preliminary data.</text>
</comment>
<evidence type="ECO:0000256" key="3">
    <source>
        <dbReference type="ARBA" id="ARBA00022454"/>
    </source>
</evidence>
<evidence type="ECO:0000256" key="4">
    <source>
        <dbReference type="ARBA" id="ARBA00022618"/>
    </source>
</evidence>
<keyword evidence="12" id="KW-1185">Reference proteome</keyword>
<dbReference type="Proteomes" id="UP001259832">
    <property type="component" value="Unassembled WGS sequence"/>
</dbReference>
<dbReference type="EMBL" id="JASMQC010000007">
    <property type="protein sequence ID" value="KAK1943811.1"/>
    <property type="molecule type" value="Genomic_DNA"/>
</dbReference>
<keyword evidence="9" id="KW-0137">Centromere</keyword>
<accession>A0AAD9GSR4</accession>
<dbReference type="AlphaFoldDB" id="A0AAD9GSR4"/>
<evidence type="ECO:0000256" key="9">
    <source>
        <dbReference type="ARBA" id="ARBA00023328"/>
    </source>
</evidence>
<keyword evidence="3" id="KW-0158">Chromosome</keyword>